<reference key="1">
    <citation type="submission" date="2007-01" db="EMBL/GenBank/DDBJ databases">
        <title>The Genome Sequence of Puccinia graminis f. sp. tritici Strain CRL 75-36-700-3.</title>
        <authorList>
            <consortium name="The Broad Institute Genome Sequencing Platform"/>
            <person name="Birren B."/>
            <person name="Lander E."/>
            <person name="Galagan J."/>
            <person name="Nusbaum C."/>
            <person name="Devon K."/>
            <person name="Cuomo C."/>
            <person name="Jaffe D."/>
            <person name="Butler J."/>
            <person name="Alvarez P."/>
            <person name="Gnerre S."/>
            <person name="Grabherr M."/>
            <person name="Mauceli E."/>
            <person name="Brockman W."/>
            <person name="Young S."/>
            <person name="LaButti K."/>
            <person name="Sykes S."/>
            <person name="DeCaprio D."/>
            <person name="Crawford M."/>
            <person name="Koehrsen M."/>
            <person name="Engels R."/>
            <person name="Montgomery P."/>
            <person name="Pearson M."/>
            <person name="Howarth C."/>
            <person name="Larson L."/>
            <person name="White J."/>
            <person name="Zeng Q."/>
            <person name="Kodira C."/>
            <person name="Yandava C."/>
            <person name="Alvarado L."/>
            <person name="O'Leary S."/>
            <person name="Szabo L."/>
            <person name="Dean R."/>
            <person name="Schein J."/>
        </authorList>
    </citation>
    <scope>NUCLEOTIDE SEQUENCE</scope>
    <source>
        <strain>CRL 75-36-700-3</strain>
    </source>
</reference>
<dbReference type="EMBL" id="DS178314">
    <property type="protein sequence ID" value="EFP88437.2"/>
    <property type="molecule type" value="Genomic_DNA"/>
</dbReference>
<protein>
    <submittedName>
        <fullName evidence="1">Uncharacterized protein</fullName>
    </submittedName>
</protein>
<dbReference type="Proteomes" id="UP000008783">
    <property type="component" value="Unassembled WGS sequence"/>
</dbReference>
<dbReference type="GeneID" id="10540739"/>
<dbReference type="HOGENOM" id="CLU_2723415_0_0_1"/>
<reference evidence="2" key="2">
    <citation type="journal article" date="2011" name="Proc. Natl. Acad. Sci. U.S.A.">
        <title>Obligate biotrophy features unraveled by the genomic analysis of rust fungi.</title>
        <authorList>
            <person name="Duplessis S."/>
            <person name="Cuomo C.A."/>
            <person name="Lin Y.-C."/>
            <person name="Aerts A."/>
            <person name="Tisserant E."/>
            <person name="Veneault-Fourrey C."/>
            <person name="Joly D.L."/>
            <person name="Hacquard S."/>
            <person name="Amselem J."/>
            <person name="Cantarel B.L."/>
            <person name="Chiu R."/>
            <person name="Coutinho P.M."/>
            <person name="Feau N."/>
            <person name="Field M."/>
            <person name="Frey P."/>
            <person name="Gelhaye E."/>
            <person name="Goldberg J."/>
            <person name="Grabherr M.G."/>
            <person name="Kodira C.D."/>
            <person name="Kohler A."/>
            <person name="Kuees U."/>
            <person name="Lindquist E.A."/>
            <person name="Lucas S.M."/>
            <person name="Mago R."/>
            <person name="Mauceli E."/>
            <person name="Morin E."/>
            <person name="Murat C."/>
            <person name="Pangilinan J.L."/>
            <person name="Park R."/>
            <person name="Pearson M."/>
            <person name="Quesneville H."/>
            <person name="Rouhier N."/>
            <person name="Sakthikumar S."/>
            <person name="Salamov A.A."/>
            <person name="Schmutz J."/>
            <person name="Selles B."/>
            <person name="Shapiro H."/>
            <person name="Tanguay P."/>
            <person name="Tuskan G.A."/>
            <person name="Henrissat B."/>
            <person name="Van de Peer Y."/>
            <person name="Rouze P."/>
            <person name="Ellis J.G."/>
            <person name="Dodds P.N."/>
            <person name="Schein J.E."/>
            <person name="Zhong S."/>
            <person name="Hamelin R.C."/>
            <person name="Grigoriev I.V."/>
            <person name="Szabo L.J."/>
            <person name="Martin F."/>
        </authorList>
    </citation>
    <scope>NUCLEOTIDE SEQUENCE [LARGE SCALE GENOMIC DNA]</scope>
    <source>
        <strain evidence="2">CRL 75-36-700-3 / race SCCL</strain>
    </source>
</reference>
<sequence>MGDQAQTCLSKQLSDLAVQWVVGLTGQIPMSNQMLDTSARRVLKQLSLTTVGLAQPCFSRTAWLKLYSDSLV</sequence>
<dbReference type="AlphaFoldDB" id="E3KVW2"/>
<evidence type="ECO:0000313" key="1">
    <source>
        <dbReference type="EMBL" id="EFP88437.2"/>
    </source>
</evidence>
<organism evidence="1 2">
    <name type="scientific">Puccinia graminis f. sp. tritici (strain CRL 75-36-700-3 / race SCCL)</name>
    <name type="common">Black stem rust fungus</name>
    <dbReference type="NCBI Taxonomy" id="418459"/>
    <lineage>
        <taxon>Eukaryota</taxon>
        <taxon>Fungi</taxon>
        <taxon>Dikarya</taxon>
        <taxon>Basidiomycota</taxon>
        <taxon>Pucciniomycotina</taxon>
        <taxon>Pucciniomycetes</taxon>
        <taxon>Pucciniales</taxon>
        <taxon>Pucciniaceae</taxon>
        <taxon>Puccinia</taxon>
    </lineage>
</organism>
<dbReference type="VEuPathDB" id="FungiDB:PGTG_14015"/>
<dbReference type="InParanoid" id="E3KVW2"/>
<proteinExistence type="predicted"/>
<name>E3KVW2_PUCGT</name>
<dbReference type="KEGG" id="pgr:PGTG_14015"/>
<gene>
    <name evidence="1" type="ORF">PGTG_14015</name>
</gene>
<accession>E3KVW2</accession>
<evidence type="ECO:0000313" key="2">
    <source>
        <dbReference type="Proteomes" id="UP000008783"/>
    </source>
</evidence>
<dbReference type="RefSeq" id="XP_003332856.2">
    <property type="nucleotide sequence ID" value="XM_003332808.2"/>
</dbReference>
<keyword evidence="2" id="KW-1185">Reference proteome</keyword>